<dbReference type="InterPro" id="IPR011990">
    <property type="entry name" value="TPR-like_helical_dom_sf"/>
</dbReference>
<organism evidence="2 3">
    <name type="scientific">Meloidogyne hapla</name>
    <name type="common">Root-knot nematode worm</name>
    <dbReference type="NCBI Taxonomy" id="6305"/>
    <lineage>
        <taxon>Eukaryota</taxon>
        <taxon>Metazoa</taxon>
        <taxon>Ecdysozoa</taxon>
        <taxon>Nematoda</taxon>
        <taxon>Chromadorea</taxon>
        <taxon>Rhabditida</taxon>
        <taxon>Tylenchina</taxon>
        <taxon>Tylenchomorpha</taxon>
        <taxon>Tylenchoidea</taxon>
        <taxon>Meloidogynidae</taxon>
        <taxon>Meloidogyninae</taxon>
        <taxon>Meloidogyne</taxon>
    </lineage>
</organism>
<evidence type="ECO:0000313" key="3">
    <source>
        <dbReference type="WBParaSite" id="MhA1_Contig354.frz3.gene18"/>
    </source>
</evidence>
<dbReference type="Gene3D" id="1.25.40.10">
    <property type="entry name" value="Tetratricopeptide repeat domain"/>
    <property type="match status" value="1"/>
</dbReference>
<dbReference type="InterPro" id="IPR045153">
    <property type="entry name" value="Est1/Ebs1-like"/>
</dbReference>
<dbReference type="Proteomes" id="UP000095281">
    <property type="component" value="Unplaced"/>
</dbReference>
<dbReference type="GO" id="GO:0070034">
    <property type="term" value="F:telomerase RNA binding"/>
    <property type="evidence" value="ECO:0007669"/>
    <property type="project" value="TreeGrafter"/>
</dbReference>
<dbReference type="Pfam" id="PF10374">
    <property type="entry name" value="EST1"/>
    <property type="match status" value="1"/>
</dbReference>
<dbReference type="GO" id="GO:0005697">
    <property type="term" value="C:telomerase holoenzyme complex"/>
    <property type="evidence" value="ECO:0007669"/>
    <property type="project" value="TreeGrafter"/>
</dbReference>
<dbReference type="InterPro" id="IPR019458">
    <property type="entry name" value="Est1-like_N"/>
</dbReference>
<dbReference type="SUPFAM" id="SSF48452">
    <property type="entry name" value="TPR-like"/>
    <property type="match status" value="1"/>
</dbReference>
<dbReference type="GO" id="GO:0042162">
    <property type="term" value="F:telomeric DNA binding"/>
    <property type="evidence" value="ECO:0007669"/>
    <property type="project" value="TreeGrafter"/>
</dbReference>
<evidence type="ECO:0000259" key="1">
    <source>
        <dbReference type="Pfam" id="PF10374"/>
    </source>
</evidence>
<keyword evidence="2" id="KW-1185">Reference proteome</keyword>
<dbReference type="PANTHER" id="PTHR15696:SF0">
    <property type="entry name" value="TELOMERASE-BINDING PROTEIN EST1A"/>
    <property type="match status" value="1"/>
</dbReference>
<feature type="domain" description="Telomerase activating protein Est1-like N-terminal" evidence="1">
    <location>
        <begin position="94"/>
        <end position="208"/>
    </location>
</feature>
<accession>A0A1I8BPI6</accession>
<reference evidence="3" key="1">
    <citation type="submission" date="2016-11" db="UniProtKB">
        <authorList>
            <consortium name="WormBaseParasite"/>
        </authorList>
    </citation>
    <scope>IDENTIFICATION</scope>
</reference>
<name>A0A1I8BPI6_MELHA</name>
<sequence>MIKNDLENQKALRKQIIAPLQNAEKMEALLSTLQGYSRKLASGPNDKAGRGILRIRFLALCSSFNAYFIFSFELSQKYAEKLLSDFESCFRRNVEYELWKGCFYSPIEVLRKRSEDGGPHAELFKGFLVELIENAITFYENLLNNYEANFCIDFSNFYQPYETLLSLEKWDECAVVNGDLPVVDSMVLRSAQRLIICFADLYRYKAQISHKDALTYEKWIFELIEEESKNIRATTNNYESGPYSDILNKENKLSNNYREVWIHPSNESLVKVSHKNQQPVKLSIEDTLAQLFVGENGKNIQKKAICHLLHCAGVLISTIGLDQFKRSYELILNELLTLVHIDDTILSPAYLLKIIVLYTFPIHSPKPGFYSKGFI</sequence>
<dbReference type="WBParaSite" id="MhA1_Contig354.frz3.gene18">
    <property type="protein sequence ID" value="MhA1_Contig354.frz3.gene18"/>
    <property type="gene ID" value="MhA1_Contig354.frz3.gene18"/>
</dbReference>
<evidence type="ECO:0000313" key="2">
    <source>
        <dbReference type="Proteomes" id="UP000095281"/>
    </source>
</evidence>
<dbReference type="GO" id="GO:0000184">
    <property type="term" value="P:nuclear-transcribed mRNA catabolic process, nonsense-mediated decay"/>
    <property type="evidence" value="ECO:0007669"/>
    <property type="project" value="TreeGrafter"/>
</dbReference>
<protein>
    <submittedName>
        <fullName evidence="3">EST1 domain-containing protein</fullName>
    </submittedName>
</protein>
<dbReference type="AlphaFoldDB" id="A0A1I8BPI6"/>
<proteinExistence type="predicted"/>
<dbReference type="PANTHER" id="PTHR15696">
    <property type="entry name" value="SMG-7 SUPPRESSOR WITH MORPHOLOGICAL EFFECT ON GENITALIA PROTEIN 7"/>
    <property type="match status" value="1"/>
</dbReference>